<keyword evidence="8" id="KW-1185">Reference proteome</keyword>
<protein>
    <recommendedName>
        <fullName evidence="6">Thioredoxin domain-containing protein</fullName>
    </recommendedName>
</protein>
<dbReference type="InterPro" id="IPR032675">
    <property type="entry name" value="LRR_dom_sf"/>
</dbReference>
<dbReference type="InterPro" id="IPR035897">
    <property type="entry name" value="Toll_tir_struct_dom_sf"/>
</dbReference>
<dbReference type="PANTHER" id="PTHR12956:SF61">
    <property type="entry name" value="TRNA (MET) CYTIDINE ACETYLTRANSFERASE-RELATED"/>
    <property type="match status" value="1"/>
</dbReference>
<keyword evidence="1" id="KW-0433">Leucine-rich repeat</keyword>
<dbReference type="Gene3D" id="3.40.30.10">
    <property type="entry name" value="Glutaredoxin"/>
    <property type="match status" value="1"/>
</dbReference>
<evidence type="ECO:0000256" key="3">
    <source>
        <dbReference type="ARBA" id="ARBA00022821"/>
    </source>
</evidence>
<dbReference type="InterPro" id="IPR048354">
    <property type="entry name" value="TOD1_MUCI70_glycTrfase_dom"/>
</dbReference>
<evidence type="ECO:0000313" key="8">
    <source>
        <dbReference type="Proteomes" id="UP001396334"/>
    </source>
</evidence>
<dbReference type="Gene3D" id="3.40.50.10140">
    <property type="entry name" value="Toll/interleukin-1 receptor homology (TIR) domain"/>
    <property type="match status" value="1"/>
</dbReference>
<comment type="caution">
    <text evidence="7">The sequence shown here is derived from an EMBL/GenBank/DDBJ whole genome shotgun (WGS) entry which is preliminary data.</text>
</comment>
<dbReference type="EMBL" id="JBBPBN010000809">
    <property type="protein sequence ID" value="KAK8482175.1"/>
    <property type="molecule type" value="Genomic_DNA"/>
</dbReference>
<proteinExistence type="predicted"/>
<keyword evidence="3" id="KW-0611">Plant defense</keyword>
<evidence type="ECO:0000256" key="2">
    <source>
        <dbReference type="ARBA" id="ARBA00022737"/>
    </source>
</evidence>
<feature type="transmembrane region" description="Helical" evidence="5">
    <location>
        <begin position="69"/>
        <end position="89"/>
    </location>
</feature>
<dbReference type="InterPro" id="IPR006852">
    <property type="entry name" value="TOD1_MUCI70"/>
</dbReference>
<keyword evidence="5" id="KW-1133">Transmembrane helix</keyword>
<dbReference type="Pfam" id="PF00085">
    <property type="entry name" value="Thioredoxin"/>
    <property type="match status" value="1"/>
</dbReference>
<gene>
    <name evidence="7" type="ORF">V6N11_024312</name>
</gene>
<dbReference type="PRINTS" id="PR00421">
    <property type="entry name" value="THIOREDOXIN"/>
</dbReference>
<keyword evidence="5" id="KW-0472">Membrane</keyword>
<dbReference type="CDD" id="cd02947">
    <property type="entry name" value="TRX_family"/>
    <property type="match status" value="1"/>
</dbReference>
<dbReference type="InterPro" id="IPR013766">
    <property type="entry name" value="Thioredoxin_domain"/>
</dbReference>
<dbReference type="InterPro" id="IPR045344">
    <property type="entry name" value="C-JID"/>
</dbReference>
<evidence type="ECO:0000256" key="4">
    <source>
        <dbReference type="ARBA" id="ARBA00023157"/>
    </source>
</evidence>
<dbReference type="SUPFAM" id="SSF52058">
    <property type="entry name" value="L domain-like"/>
    <property type="match status" value="1"/>
</dbReference>
<accession>A0ABR1ZNH8</accession>
<evidence type="ECO:0000256" key="5">
    <source>
        <dbReference type="SAM" id="Phobius"/>
    </source>
</evidence>
<keyword evidence="5" id="KW-0812">Transmembrane</keyword>
<keyword evidence="4" id="KW-1015">Disulfide bond</keyword>
<dbReference type="Pfam" id="PF04765">
    <property type="entry name" value="TOD1_MUCI70"/>
    <property type="match status" value="1"/>
</dbReference>
<dbReference type="Pfam" id="PF20160">
    <property type="entry name" value="C-JID"/>
    <property type="match status" value="1"/>
</dbReference>
<dbReference type="NCBIfam" id="TIGR01068">
    <property type="entry name" value="thioredoxin"/>
    <property type="match status" value="1"/>
</dbReference>
<dbReference type="SUPFAM" id="SSF52833">
    <property type="entry name" value="Thioredoxin-like"/>
    <property type="match status" value="1"/>
</dbReference>
<dbReference type="InterPro" id="IPR005746">
    <property type="entry name" value="Thioredoxin"/>
</dbReference>
<evidence type="ECO:0000313" key="7">
    <source>
        <dbReference type="EMBL" id="KAK8482175.1"/>
    </source>
</evidence>
<dbReference type="InterPro" id="IPR017937">
    <property type="entry name" value="Thioredoxin_CS"/>
</dbReference>
<sequence length="1413" mass="159048">MTGGSLGLRTGSNGSLQSIKNVFAGNGRLLHSKSFGSARKNSIMMLTGSREKERPLPSVRYRCLGRRKVSMLLLVALALLVFVLGSFVVSKVSNSPTVDQRIGTTSMAHYLNGAHNEANSVNGGDGNRFQVSASKGANHPCANFTFPPPPPPNLRRIGPRRHIASMPSSPSESPVLHNLTYVHDENPIKTEPHGGSDFGGYPSLKQRNDSFDIKESMTVHCGFVKGSQPGHQTGFDFDESDLEELQQFHEIIVASAIFGNYDVIQQPRNISEEAKKNVPFYMFIDKETEADMKNKSMFDDSKRVGLWRIVVIHNVPYSDARRNGKVPKLLLHRIFPNIRYSIWIDGKLQLVVDPYQILERFLWRENANFAISRHYRRFDVFVEAEANKAAGKYDNSSIDSQVDFYKKEGLTPYSEAKLPITSDVPEGCVLIKEHIPITNLFTCLWFNEVDRFTSRDQLSFGIVRDKIMAKVDWHINMFMDCERRNFVIQAYHRDLLENMPPPVAVIRRPPALPKINVRWRNRGRRIPRHGRDRRSGLRHHRRASAGGVGEAFARHEHRCKDKIQSWRDALTEVASIKGWHLNDRHESEFIRDIVKKISAKLCTVSSVPNHRQLIGIDSRLWKENDIYHVLTKNIGTEAVQGMIVQGLWERSKTFSLSADVFVKMTKLRLLKLLYLEASSRDLVYLSSELRLIDWPGYPFKSLSSSFHPENLVALIIPNSRIEELWEGKKPLNKLKLVDLKNSESLLRVPDLSMATDLEDLELEGCTSLVDVHPSVGALSRIRTLNLRGCKCLRSIPAINGMESLEILILSSCSNLQSFPEIMGEMRCLSKLYLDRSGLKELPSSIEHLTGLKLLDLRDCKSFRSLPTIRMKYLEKLLLSGCSNLQMFPEIEGKMEYLIELNLEGTAIKQLPSSIGNLNRLNLLNLRGCKNLWSLSTDGCEGQPRPSSALALAPLSGLISLRELILSDCSLGEGAIPTSIGCLSSLVNLLLNGNNFITLPTTLSRLSKLSYLKLTNCKRLKSVPELPTPTSAAVDGCDSLEEVADPVIVCDSMDETSIYALNCFKLAENNYALTMLKRHLKVVANARPKFDIVIPGNEIPEWFSHQSDGSSITITLPPDFNRLIGVALCCVFASVPFHDDPRTSPITSFPVQCCISVCGIKSRISSGFCFPESDHITTDHLWIRYISRDRLGSMLEEFPGVSLQTKIRPGTESEFFYKTDFSFKVKMCGIRMVYLEDVDDQPNISPTNLDEMINMLTALMDHQTLSEFRGLRIKQRSALLTQSSRLVTQDPHRVGRVGRVVFETQNTAVDVPEIKDETWQSLVLDCELPVLVEFWAPWCGPCRIIHPVIDELSKQYAGKLKCYKVNTDESPDIATRYGIRSIPTVMVFKNGEKKDAVLGAIPKSTLTTCIEKFL</sequence>
<dbReference type="PANTHER" id="PTHR12956">
    <property type="entry name" value="ALKALINE CERAMIDASE-RELATED"/>
    <property type="match status" value="1"/>
</dbReference>
<dbReference type="Pfam" id="PF01582">
    <property type="entry name" value="TIR"/>
    <property type="match status" value="1"/>
</dbReference>
<dbReference type="InterPro" id="IPR000157">
    <property type="entry name" value="TIR_dom"/>
</dbReference>
<feature type="domain" description="Thioredoxin" evidence="6">
    <location>
        <begin position="1301"/>
        <end position="1413"/>
    </location>
</feature>
<dbReference type="InterPro" id="IPR058546">
    <property type="entry name" value="RPS4B/Roq1-like_LRR"/>
</dbReference>
<evidence type="ECO:0000259" key="6">
    <source>
        <dbReference type="PROSITE" id="PS51352"/>
    </source>
</evidence>
<dbReference type="Proteomes" id="UP001396334">
    <property type="component" value="Unassembled WGS sequence"/>
</dbReference>
<reference evidence="7 8" key="1">
    <citation type="journal article" date="2024" name="G3 (Bethesda)">
        <title>Genome assembly of Hibiscus sabdariffa L. provides insights into metabolisms of medicinal natural products.</title>
        <authorList>
            <person name="Kim T."/>
        </authorList>
    </citation>
    <scope>NUCLEOTIDE SEQUENCE [LARGE SCALE GENOMIC DNA]</scope>
    <source>
        <strain evidence="7">TK-2024</strain>
        <tissue evidence="7">Old leaves</tissue>
    </source>
</reference>
<dbReference type="PROSITE" id="PS00194">
    <property type="entry name" value="THIOREDOXIN_1"/>
    <property type="match status" value="1"/>
</dbReference>
<keyword evidence="2" id="KW-0677">Repeat</keyword>
<organism evidence="7 8">
    <name type="scientific">Hibiscus sabdariffa</name>
    <name type="common">roselle</name>
    <dbReference type="NCBI Taxonomy" id="183260"/>
    <lineage>
        <taxon>Eukaryota</taxon>
        <taxon>Viridiplantae</taxon>
        <taxon>Streptophyta</taxon>
        <taxon>Embryophyta</taxon>
        <taxon>Tracheophyta</taxon>
        <taxon>Spermatophyta</taxon>
        <taxon>Magnoliopsida</taxon>
        <taxon>eudicotyledons</taxon>
        <taxon>Gunneridae</taxon>
        <taxon>Pentapetalae</taxon>
        <taxon>rosids</taxon>
        <taxon>malvids</taxon>
        <taxon>Malvales</taxon>
        <taxon>Malvaceae</taxon>
        <taxon>Malvoideae</taxon>
        <taxon>Hibiscus</taxon>
    </lineage>
</organism>
<dbReference type="Gene3D" id="3.80.10.10">
    <property type="entry name" value="Ribonuclease Inhibitor"/>
    <property type="match status" value="2"/>
</dbReference>
<dbReference type="PROSITE" id="PS51352">
    <property type="entry name" value="THIOREDOXIN_2"/>
    <property type="match status" value="1"/>
</dbReference>
<dbReference type="Pfam" id="PF23286">
    <property type="entry name" value="LRR_13"/>
    <property type="match status" value="1"/>
</dbReference>
<dbReference type="InterPro" id="IPR036249">
    <property type="entry name" value="Thioredoxin-like_sf"/>
</dbReference>
<evidence type="ECO:0000256" key="1">
    <source>
        <dbReference type="ARBA" id="ARBA00022614"/>
    </source>
</evidence>
<name>A0ABR1ZNH8_9ROSI</name>